<protein>
    <submittedName>
        <fullName evidence="7">Cytochrome c</fullName>
    </submittedName>
</protein>
<feature type="region of interest" description="Disordered" evidence="5">
    <location>
        <begin position="74"/>
        <end position="102"/>
    </location>
</feature>
<feature type="domain" description="Cytochrome c" evidence="6">
    <location>
        <begin position="52"/>
        <end position="141"/>
    </location>
</feature>
<gene>
    <name evidence="7" type="ORF">E6K78_00735</name>
</gene>
<dbReference type="Proteomes" id="UP000316609">
    <property type="component" value="Unassembled WGS sequence"/>
</dbReference>
<evidence type="ECO:0000256" key="2">
    <source>
        <dbReference type="ARBA" id="ARBA00022723"/>
    </source>
</evidence>
<evidence type="ECO:0000256" key="4">
    <source>
        <dbReference type="PROSITE-ProRule" id="PRU00433"/>
    </source>
</evidence>
<keyword evidence="2 4" id="KW-0479">Metal-binding</keyword>
<dbReference type="PROSITE" id="PS51007">
    <property type="entry name" value="CYTC"/>
    <property type="match status" value="1"/>
</dbReference>
<evidence type="ECO:0000313" key="8">
    <source>
        <dbReference type="Proteomes" id="UP000316609"/>
    </source>
</evidence>
<dbReference type="EMBL" id="VBOY01000007">
    <property type="protein sequence ID" value="TMQ68509.1"/>
    <property type="molecule type" value="Genomic_DNA"/>
</dbReference>
<dbReference type="GO" id="GO:0009055">
    <property type="term" value="F:electron transfer activity"/>
    <property type="evidence" value="ECO:0007669"/>
    <property type="project" value="InterPro"/>
</dbReference>
<keyword evidence="1 4" id="KW-0349">Heme</keyword>
<evidence type="ECO:0000256" key="5">
    <source>
        <dbReference type="SAM" id="MobiDB-lite"/>
    </source>
</evidence>
<name>A0A538TYA8_UNCEI</name>
<dbReference type="Gene3D" id="1.10.760.10">
    <property type="entry name" value="Cytochrome c-like domain"/>
    <property type="match status" value="1"/>
</dbReference>
<dbReference type="Pfam" id="PF13442">
    <property type="entry name" value="Cytochrome_CBB3"/>
    <property type="match status" value="1"/>
</dbReference>
<evidence type="ECO:0000313" key="7">
    <source>
        <dbReference type="EMBL" id="TMQ68509.1"/>
    </source>
</evidence>
<evidence type="ECO:0000256" key="3">
    <source>
        <dbReference type="ARBA" id="ARBA00023004"/>
    </source>
</evidence>
<proteinExistence type="predicted"/>
<evidence type="ECO:0000256" key="1">
    <source>
        <dbReference type="ARBA" id="ARBA00022617"/>
    </source>
</evidence>
<dbReference type="GO" id="GO:0020037">
    <property type="term" value="F:heme binding"/>
    <property type="evidence" value="ECO:0007669"/>
    <property type="project" value="InterPro"/>
</dbReference>
<keyword evidence="3 4" id="KW-0408">Iron</keyword>
<evidence type="ECO:0000259" key="6">
    <source>
        <dbReference type="PROSITE" id="PS51007"/>
    </source>
</evidence>
<comment type="caution">
    <text evidence="7">The sequence shown here is derived from an EMBL/GenBank/DDBJ whole genome shotgun (WGS) entry which is preliminary data.</text>
</comment>
<dbReference type="InterPro" id="IPR036909">
    <property type="entry name" value="Cyt_c-like_dom_sf"/>
</dbReference>
<accession>A0A538TYA8</accession>
<dbReference type="InterPro" id="IPR009056">
    <property type="entry name" value="Cyt_c-like_dom"/>
</dbReference>
<organism evidence="7 8">
    <name type="scientific">Eiseniibacteriota bacterium</name>
    <dbReference type="NCBI Taxonomy" id="2212470"/>
    <lineage>
        <taxon>Bacteria</taxon>
        <taxon>Candidatus Eiseniibacteriota</taxon>
    </lineage>
</organism>
<dbReference type="AlphaFoldDB" id="A0A538TYA8"/>
<reference evidence="7 8" key="1">
    <citation type="journal article" date="2019" name="Nat. Microbiol.">
        <title>Mediterranean grassland soil C-N compound turnover is dependent on rainfall and depth, and is mediated by genomically divergent microorganisms.</title>
        <authorList>
            <person name="Diamond S."/>
            <person name="Andeer P.F."/>
            <person name="Li Z."/>
            <person name="Crits-Christoph A."/>
            <person name="Burstein D."/>
            <person name="Anantharaman K."/>
            <person name="Lane K.R."/>
            <person name="Thomas B.C."/>
            <person name="Pan C."/>
            <person name="Northen T.R."/>
            <person name="Banfield J.F."/>
        </authorList>
    </citation>
    <scope>NUCLEOTIDE SEQUENCE [LARGE SCALE GENOMIC DNA]</scope>
    <source>
        <strain evidence="7">WS_8</strain>
    </source>
</reference>
<dbReference type="SUPFAM" id="SSF46626">
    <property type="entry name" value="Cytochrome c"/>
    <property type="match status" value="1"/>
</dbReference>
<dbReference type="GO" id="GO:0046872">
    <property type="term" value="F:metal ion binding"/>
    <property type="evidence" value="ECO:0007669"/>
    <property type="project" value="UniProtKB-KW"/>
</dbReference>
<sequence>MAASPKRPHHPSDRKEILVPSLRLRALAATLVLSGPLVALPALRASARPSSGDPAEGKKIFVVRCVACHKANGSGGVKLTGNPTPDWRDAKRMADPKHDDDSLRVCITNGRPKSGMVAWGKTGQLKPAQIENLIAYIRTFSKK</sequence>
<feature type="compositionally biased region" description="Basic and acidic residues" evidence="5">
    <location>
        <begin position="86"/>
        <end position="102"/>
    </location>
</feature>